<dbReference type="AlphaFoldDB" id="W9QLF1"/>
<protein>
    <submittedName>
        <fullName evidence="1">Uncharacterized protein</fullName>
    </submittedName>
</protein>
<dbReference type="Proteomes" id="UP000030645">
    <property type="component" value="Unassembled WGS sequence"/>
</dbReference>
<accession>W9QLF1</accession>
<dbReference type="EMBL" id="KE343479">
    <property type="protein sequence ID" value="EXB30266.1"/>
    <property type="molecule type" value="Genomic_DNA"/>
</dbReference>
<proteinExistence type="predicted"/>
<name>W9QLF1_9ROSA</name>
<sequence>MTLHCPITVSTHVCVQSSHRGRDVGEISHQRSAILGSITVSSLVCVRSSHRGCGIGVISSIMWRRSHARDCHHGVATDLPQRGRFLVMWLQTIFKDFVI</sequence>
<evidence type="ECO:0000313" key="2">
    <source>
        <dbReference type="Proteomes" id="UP000030645"/>
    </source>
</evidence>
<gene>
    <name evidence="1" type="ORF">L484_020906</name>
</gene>
<keyword evidence="2" id="KW-1185">Reference proteome</keyword>
<reference evidence="2" key="1">
    <citation type="submission" date="2013-01" db="EMBL/GenBank/DDBJ databases">
        <title>Draft Genome Sequence of a Mulberry Tree, Morus notabilis C.K. Schneid.</title>
        <authorList>
            <person name="He N."/>
            <person name="Zhao S."/>
        </authorList>
    </citation>
    <scope>NUCLEOTIDE SEQUENCE</scope>
</reference>
<evidence type="ECO:0000313" key="1">
    <source>
        <dbReference type="EMBL" id="EXB30266.1"/>
    </source>
</evidence>
<organism evidence="1 2">
    <name type="scientific">Morus notabilis</name>
    <dbReference type="NCBI Taxonomy" id="981085"/>
    <lineage>
        <taxon>Eukaryota</taxon>
        <taxon>Viridiplantae</taxon>
        <taxon>Streptophyta</taxon>
        <taxon>Embryophyta</taxon>
        <taxon>Tracheophyta</taxon>
        <taxon>Spermatophyta</taxon>
        <taxon>Magnoliopsida</taxon>
        <taxon>eudicotyledons</taxon>
        <taxon>Gunneridae</taxon>
        <taxon>Pentapetalae</taxon>
        <taxon>rosids</taxon>
        <taxon>fabids</taxon>
        <taxon>Rosales</taxon>
        <taxon>Moraceae</taxon>
        <taxon>Moreae</taxon>
        <taxon>Morus</taxon>
    </lineage>
</organism>